<accession>A0A1M5TVI5</accession>
<dbReference type="Proteomes" id="UP000242520">
    <property type="component" value="Unassembled WGS sequence"/>
</dbReference>
<organism evidence="2 3">
    <name type="scientific">Tepidibacter thalassicus DSM 15285</name>
    <dbReference type="NCBI Taxonomy" id="1123350"/>
    <lineage>
        <taxon>Bacteria</taxon>
        <taxon>Bacillati</taxon>
        <taxon>Bacillota</taxon>
        <taxon>Clostridia</taxon>
        <taxon>Peptostreptococcales</taxon>
        <taxon>Peptostreptococcaceae</taxon>
        <taxon>Tepidibacter</taxon>
    </lineage>
</organism>
<dbReference type="Pfam" id="PF23491">
    <property type="entry name" value="bPH_8"/>
    <property type="match status" value="1"/>
</dbReference>
<evidence type="ECO:0000313" key="3">
    <source>
        <dbReference type="Proteomes" id="UP000242520"/>
    </source>
</evidence>
<dbReference type="RefSeq" id="WP_072726540.1">
    <property type="nucleotide sequence ID" value="NZ_FQXH01000045.1"/>
</dbReference>
<dbReference type="OrthoDB" id="9996012at2"/>
<evidence type="ECO:0000259" key="1">
    <source>
        <dbReference type="Pfam" id="PF23491"/>
    </source>
</evidence>
<feature type="domain" description="Sublancin immunity protein SunI-like PH" evidence="1">
    <location>
        <begin position="18"/>
        <end position="103"/>
    </location>
</feature>
<proteinExistence type="predicted"/>
<sequence length="110" mass="12813">MYIILSIGILFTLSLLLTTNYKIKNDKLIIRSGFSKIKISINDITQIKDSNMYSMEKNKNSSCYYTSTAYYTMPDRILIHTKDNKSYFIALNNAKNLIKKINKINPKIIY</sequence>
<keyword evidence="3" id="KW-1185">Reference proteome</keyword>
<evidence type="ECO:0000313" key="2">
    <source>
        <dbReference type="EMBL" id="SHH54698.1"/>
    </source>
</evidence>
<gene>
    <name evidence="2" type="ORF">SAMN02744040_02311</name>
</gene>
<protein>
    <submittedName>
        <fullName evidence="2">PH domain-containing protein</fullName>
    </submittedName>
</protein>
<reference evidence="3" key="1">
    <citation type="submission" date="2016-11" db="EMBL/GenBank/DDBJ databases">
        <authorList>
            <person name="Varghese N."/>
            <person name="Submissions S."/>
        </authorList>
    </citation>
    <scope>NUCLEOTIDE SEQUENCE [LARGE SCALE GENOMIC DNA]</scope>
    <source>
        <strain evidence="3">DSM 15285</strain>
    </source>
</reference>
<name>A0A1M5TVI5_9FIRM</name>
<dbReference type="EMBL" id="FQXH01000045">
    <property type="protein sequence ID" value="SHH54698.1"/>
    <property type="molecule type" value="Genomic_DNA"/>
</dbReference>
<dbReference type="AlphaFoldDB" id="A0A1M5TVI5"/>
<dbReference type="InterPro" id="IPR055365">
    <property type="entry name" value="PH_SunI-like"/>
</dbReference>